<feature type="compositionally biased region" description="Polar residues" evidence="1">
    <location>
        <begin position="67"/>
        <end position="79"/>
    </location>
</feature>
<reference evidence="2" key="2">
    <citation type="submission" date="2023-05" db="EMBL/GenBank/DDBJ databases">
        <authorList>
            <consortium name="Lawrence Berkeley National Laboratory"/>
            <person name="Steindorff A."/>
            <person name="Hensen N."/>
            <person name="Bonometti L."/>
            <person name="Westerberg I."/>
            <person name="Brannstrom I.O."/>
            <person name="Guillou S."/>
            <person name="Cros-Aarteil S."/>
            <person name="Calhoun S."/>
            <person name="Haridas S."/>
            <person name="Kuo A."/>
            <person name="Mondo S."/>
            <person name="Pangilinan J."/>
            <person name="Riley R."/>
            <person name="Labutti K."/>
            <person name="Andreopoulos B."/>
            <person name="Lipzen A."/>
            <person name="Chen C."/>
            <person name="Yanf M."/>
            <person name="Daum C."/>
            <person name="Ng V."/>
            <person name="Clum A."/>
            <person name="Ohm R."/>
            <person name="Martin F."/>
            <person name="Silar P."/>
            <person name="Natvig D."/>
            <person name="Lalanne C."/>
            <person name="Gautier V."/>
            <person name="Ament-Velasquez S.L."/>
            <person name="Kruys A."/>
            <person name="Hutchinson M.I."/>
            <person name="Powell A.J."/>
            <person name="Barry K."/>
            <person name="Miller A.N."/>
            <person name="Grigoriev I.V."/>
            <person name="Debuchy R."/>
            <person name="Gladieux P."/>
            <person name="Thoren M.H."/>
            <person name="Johannesson H."/>
        </authorList>
    </citation>
    <scope>NUCLEOTIDE SEQUENCE</scope>
    <source>
        <strain evidence="2">CBS 315.58</strain>
    </source>
</reference>
<name>A0AAN7AU46_9PEZI</name>
<reference evidence="2" key="1">
    <citation type="journal article" date="2023" name="Mol. Phylogenet. Evol.">
        <title>Genome-scale phylogeny and comparative genomics of the fungal order Sordariales.</title>
        <authorList>
            <person name="Hensen N."/>
            <person name="Bonometti L."/>
            <person name="Westerberg I."/>
            <person name="Brannstrom I.O."/>
            <person name="Guillou S."/>
            <person name="Cros-Aarteil S."/>
            <person name="Calhoun S."/>
            <person name="Haridas S."/>
            <person name="Kuo A."/>
            <person name="Mondo S."/>
            <person name="Pangilinan J."/>
            <person name="Riley R."/>
            <person name="LaButti K."/>
            <person name="Andreopoulos B."/>
            <person name="Lipzen A."/>
            <person name="Chen C."/>
            <person name="Yan M."/>
            <person name="Daum C."/>
            <person name="Ng V."/>
            <person name="Clum A."/>
            <person name="Steindorff A."/>
            <person name="Ohm R.A."/>
            <person name="Martin F."/>
            <person name="Silar P."/>
            <person name="Natvig D.O."/>
            <person name="Lalanne C."/>
            <person name="Gautier V."/>
            <person name="Ament-Velasquez S.L."/>
            <person name="Kruys A."/>
            <person name="Hutchinson M.I."/>
            <person name="Powell A.J."/>
            <person name="Barry K."/>
            <person name="Miller A.N."/>
            <person name="Grigoriev I.V."/>
            <person name="Debuchy R."/>
            <person name="Gladieux P."/>
            <person name="Hiltunen Thoren M."/>
            <person name="Johannesson H."/>
        </authorList>
    </citation>
    <scope>NUCLEOTIDE SEQUENCE</scope>
    <source>
        <strain evidence="2">CBS 315.58</strain>
    </source>
</reference>
<accession>A0AAN7AU46</accession>
<organism evidence="2 3">
    <name type="scientific">Triangularia verruculosa</name>
    <dbReference type="NCBI Taxonomy" id="2587418"/>
    <lineage>
        <taxon>Eukaryota</taxon>
        <taxon>Fungi</taxon>
        <taxon>Dikarya</taxon>
        <taxon>Ascomycota</taxon>
        <taxon>Pezizomycotina</taxon>
        <taxon>Sordariomycetes</taxon>
        <taxon>Sordariomycetidae</taxon>
        <taxon>Sordariales</taxon>
        <taxon>Podosporaceae</taxon>
        <taxon>Triangularia</taxon>
    </lineage>
</organism>
<proteinExistence type="predicted"/>
<evidence type="ECO:0000313" key="3">
    <source>
        <dbReference type="Proteomes" id="UP001303160"/>
    </source>
</evidence>
<feature type="region of interest" description="Disordered" evidence="1">
    <location>
        <begin position="1"/>
        <end position="81"/>
    </location>
</feature>
<dbReference type="AlphaFoldDB" id="A0AAN7AU46"/>
<feature type="compositionally biased region" description="Polar residues" evidence="1">
    <location>
        <begin position="1"/>
        <end position="18"/>
    </location>
</feature>
<dbReference type="EMBL" id="MU863960">
    <property type="protein sequence ID" value="KAK4197575.1"/>
    <property type="molecule type" value="Genomic_DNA"/>
</dbReference>
<feature type="compositionally biased region" description="Low complexity" evidence="1">
    <location>
        <begin position="30"/>
        <end position="45"/>
    </location>
</feature>
<comment type="caution">
    <text evidence="2">The sequence shown here is derived from an EMBL/GenBank/DDBJ whole genome shotgun (WGS) entry which is preliminary data.</text>
</comment>
<evidence type="ECO:0000256" key="1">
    <source>
        <dbReference type="SAM" id="MobiDB-lite"/>
    </source>
</evidence>
<protein>
    <submittedName>
        <fullName evidence="2">Uncharacterized protein</fullName>
    </submittedName>
</protein>
<dbReference type="Proteomes" id="UP001303160">
    <property type="component" value="Unassembled WGS sequence"/>
</dbReference>
<sequence length="223" mass="24642">MENSTAMPISSRSSQWFTSRPGVRERCPPASASWSASASYSFDSDSQPDDLTLSPLSSAPIDDDFHNSPQSTPDSPTNLETDEHLREHYIAWVEEKIGERSVRRGVRHEAPDAEFQCPGLGKPAPLAPFANAVLGREWVALANAWPVSGIPFLKSWAHCRDGGRSHRSEGRSKEAQRTDLVVRHLRLFQRGAWARVGALADARPVSGIHVLKELFAEVYRAST</sequence>
<keyword evidence="3" id="KW-1185">Reference proteome</keyword>
<evidence type="ECO:0000313" key="2">
    <source>
        <dbReference type="EMBL" id="KAK4197575.1"/>
    </source>
</evidence>
<gene>
    <name evidence="2" type="ORF">QBC40DRAFT_299208</name>
</gene>